<dbReference type="AlphaFoldDB" id="A0A421GAJ1"/>
<sequence>MVAVFSPLFSESVLRELIDLTVRVGASECIDFVKVDVNVELKCSELDVNVHTDWLLTSNGRTKVVVVHCKRGDGCFSKGLAQMVLGAETTLSDILQQNPSSDESVYGIATNFVVWQFLQLNRHEARFCDVFFKTNKRRDSLDELTSIVSGLLRGDPLEIAGIY</sequence>
<gene>
    <name evidence="1" type="ORF">BBJ29_010163</name>
</gene>
<accession>A0A421GAJ1</accession>
<dbReference type="Proteomes" id="UP000284657">
    <property type="component" value="Unassembled WGS sequence"/>
</dbReference>
<proteinExistence type="predicted"/>
<name>A0A421GAJ1_9STRA</name>
<protein>
    <recommendedName>
        <fullName evidence="3">Restriction endonuclease type IV Mrr domain-containing protein</fullName>
    </recommendedName>
</protein>
<organism evidence="1 2">
    <name type="scientific">Phytophthora kernoviae</name>
    <dbReference type="NCBI Taxonomy" id="325452"/>
    <lineage>
        <taxon>Eukaryota</taxon>
        <taxon>Sar</taxon>
        <taxon>Stramenopiles</taxon>
        <taxon>Oomycota</taxon>
        <taxon>Peronosporomycetes</taxon>
        <taxon>Peronosporales</taxon>
        <taxon>Peronosporaceae</taxon>
        <taxon>Phytophthora</taxon>
    </lineage>
</organism>
<comment type="caution">
    <text evidence="1">The sequence shown here is derived from an EMBL/GenBank/DDBJ whole genome shotgun (WGS) entry which is preliminary data.</text>
</comment>
<evidence type="ECO:0000313" key="1">
    <source>
        <dbReference type="EMBL" id="RLN71161.1"/>
    </source>
</evidence>
<evidence type="ECO:0000313" key="2">
    <source>
        <dbReference type="Proteomes" id="UP000284657"/>
    </source>
</evidence>
<evidence type="ECO:0008006" key="3">
    <source>
        <dbReference type="Google" id="ProtNLM"/>
    </source>
</evidence>
<dbReference type="EMBL" id="MBAD02000137">
    <property type="protein sequence ID" value="RLN71161.1"/>
    <property type="molecule type" value="Genomic_DNA"/>
</dbReference>
<reference evidence="1 2" key="1">
    <citation type="submission" date="2018-07" db="EMBL/GenBank/DDBJ databases">
        <title>Genome sequencing of oomycete isolates from Chile give support for New Zealand origin for Phytophthora kernoviae and make available the first Nothophytophthora sp. genome.</title>
        <authorList>
            <person name="Studholme D.J."/>
            <person name="Sanfuentes E."/>
            <person name="Panda P."/>
            <person name="Hill R."/>
            <person name="Sambles C."/>
            <person name="Grant M."/>
            <person name="Williams N.M."/>
            <person name="Mcdougal R.L."/>
        </authorList>
    </citation>
    <scope>NUCLEOTIDE SEQUENCE [LARGE SCALE GENOMIC DNA]</scope>
    <source>
        <strain evidence="1">Chile7</strain>
    </source>
</reference>